<dbReference type="PROSITE" id="PS50003">
    <property type="entry name" value="PH_DOMAIN"/>
    <property type="match status" value="1"/>
</dbReference>
<dbReference type="Proteomes" id="UP001274896">
    <property type="component" value="Unassembled WGS sequence"/>
</dbReference>
<evidence type="ECO:0000256" key="2">
    <source>
        <dbReference type="ARBA" id="ARBA00022448"/>
    </source>
</evidence>
<dbReference type="SUPFAM" id="SSF50729">
    <property type="entry name" value="PH domain-like"/>
    <property type="match status" value="1"/>
</dbReference>
<organism evidence="9 10">
    <name type="scientific">Hemibagrus guttatus</name>
    <dbReference type="NCBI Taxonomy" id="175788"/>
    <lineage>
        <taxon>Eukaryota</taxon>
        <taxon>Metazoa</taxon>
        <taxon>Chordata</taxon>
        <taxon>Craniata</taxon>
        <taxon>Vertebrata</taxon>
        <taxon>Euteleostomi</taxon>
        <taxon>Actinopterygii</taxon>
        <taxon>Neopterygii</taxon>
        <taxon>Teleostei</taxon>
        <taxon>Ostariophysi</taxon>
        <taxon>Siluriformes</taxon>
        <taxon>Bagridae</taxon>
        <taxon>Hemibagrus</taxon>
    </lineage>
</organism>
<evidence type="ECO:0000313" key="9">
    <source>
        <dbReference type="EMBL" id="KAK3507675.1"/>
    </source>
</evidence>
<name>A0AAE0UIT5_9TELE</name>
<feature type="compositionally biased region" description="Polar residues" evidence="7">
    <location>
        <begin position="340"/>
        <end position="362"/>
    </location>
</feature>
<proteinExistence type="inferred from homology"/>
<reference evidence="9" key="1">
    <citation type="submission" date="2023-06" db="EMBL/GenBank/DDBJ databases">
        <title>Male Hemibagrus guttatus genome.</title>
        <authorList>
            <person name="Bian C."/>
        </authorList>
    </citation>
    <scope>NUCLEOTIDE SEQUENCE</scope>
    <source>
        <strain evidence="9">Male_cb2023</strain>
        <tissue evidence="9">Muscle</tissue>
    </source>
</reference>
<dbReference type="InterPro" id="IPR000648">
    <property type="entry name" value="Oxysterol-bd"/>
</dbReference>
<evidence type="ECO:0000256" key="7">
    <source>
        <dbReference type="SAM" id="MobiDB-lite"/>
    </source>
</evidence>
<keyword evidence="10" id="KW-1185">Reference proteome</keyword>
<feature type="compositionally biased region" description="Polar residues" evidence="7">
    <location>
        <begin position="292"/>
        <end position="314"/>
    </location>
</feature>
<feature type="compositionally biased region" description="Polar residues" evidence="7">
    <location>
        <begin position="205"/>
        <end position="227"/>
    </location>
</feature>
<keyword evidence="5" id="KW-0446">Lipid-binding</keyword>
<dbReference type="GO" id="GO:0032934">
    <property type="term" value="F:sterol binding"/>
    <property type="evidence" value="ECO:0007669"/>
    <property type="project" value="TreeGrafter"/>
</dbReference>
<keyword evidence="3" id="KW-0597">Phosphoprotein</keyword>
<feature type="region of interest" description="Disordered" evidence="7">
    <location>
        <begin position="522"/>
        <end position="545"/>
    </location>
</feature>
<dbReference type="Pfam" id="PF01237">
    <property type="entry name" value="Oxysterol_BP"/>
    <property type="match status" value="1"/>
</dbReference>
<protein>
    <recommendedName>
        <fullName evidence="8">PH domain-containing protein</fullName>
    </recommendedName>
</protein>
<dbReference type="SUPFAM" id="SSF144000">
    <property type="entry name" value="Oxysterol-binding protein-like"/>
    <property type="match status" value="1"/>
</dbReference>
<dbReference type="AlphaFoldDB" id="A0AAE0UIT5"/>
<dbReference type="PANTHER" id="PTHR10972:SF205">
    <property type="entry name" value="OXYSTEROL-BINDING PROTEIN 1"/>
    <property type="match status" value="1"/>
</dbReference>
<dbReference type="InterPro" id="IPR001849">
    <property type="entry name" value="PH_domain"/>
</dbReference>
<evidence type="ECO:0000256" key="5">
    <source>
        <dbReference type="ARBA" id="ARBA00023121"/>
    </source>
</evidence>
<evidence type="ECO:0000256" key="4">
    <source>
        <dbReference type="ARBA" id="ARBA00023055"/>
    </source>
</evidence>
<evidence type="ECO:0000259" key="8">
    <source>
        <dbReference type="PROSITE" id="PS50003"/>
    </source>
</evidence>
<evidence type="ECO:0000313" key="10">
    <source>
        <dbReference type="Proteomes" id="UP001274896"/>
    </source>
</evidence>
<dbReference type="InterPro" id="IPR011993">
    <property type="entry name" value="PH-like_dom_sf"/>
</dbReference>
<feature type="non-terminal residue" evidence="9">
    <location>
        <position position="1"/>
    </location>
</feature>
<evidence type="ECO:0000256" key="3">
    <source>
        <dbReference type="ARBA" id="ARBA00022553"/>
    </source>
</evidence>
<keyword evidence="6" id="KW-0175">Coiled coil</keyword>
<sequence length="689" mass="75502">MFTRPQEAVGLTEASAWRDVGAENSRSGARRHIQGLAVQMDQLYQGIPAAMVRPEQRPAVLLQVKPDSPDRSLEIRGVFGVSSFITAHFTTTTDYRELKTQAEMGHTCRGTINLATANIAVEDSCNFVISNGGAQTYHLKASSEVERQRWITALELAKAKAVRMHAESGESRESRPVTQSQPSHAQSLRVSRVTPSHSESAESRPVTQSQPSHAQSLRVSRVTPSHSESAESRPVTQSQPSHAQSLRVSRVTPSHSESAESRPVTQSQPSHAQSLRVSRVTPSHSESAESRPVTQSQPSHAQSLRVSRVTPSHSESAESRPVTQSQRVTPSHSESAESRPVTQSQPSHAQSLRVSRVTPSHSESAESRPVTQSQPNDSGDECPSSPPMTGQGVGARNSEVQSTLRTLGSKVEDLSTCNDLIAKHGSALQRSLSELESIKLGGETSDKIRQVTERATLFRITSNAMINACRDFLALAQAHSKRWQKALQAEREQRVRLEETLEQLAKQHNHLERAFRGATVLPASSSNTTADSKASAAAKGDASDDEENEFFDACEEFITVPADPKYHRRSGSNVSGISSEMGMDDGTTSLDEQSLTSNPESPQSQELEPVRKRRTRIPDKPNYSLNLWSIMKNCIGKELSKIPMPVNFNEPISMLQRLSEDLEYSELLDRAAKCQSSLEQLCYVAAFTV</sequence>
<dbReference type="GO" id="GO:0006869">
    <property type="term" value="P:lipid transport"/>
    <property type="evidence" value="ECO:0007669"/>
    <property type="project" value="UniProtKB-KW"/>
</dbReference>
<gene>
    <name evidence="9" type="ORF">QTP70_032788</name>
</gene>
<feature type="domain" description="PH" evidence="8">
    <location>
        <begin position="127"/>
        <end position="159"/>
    </location>
</feature>
<feature type="compositionally biased region" description="Polar residues" evidence="7">
    <location>
        <begin position="321"/>
        <end position="333"/>
    </location>
</feature>
<dbReference type="GO" id="GO:0097038">
    <property type="term" value="C:perinuclear endoplasmic reticulum"/>
    <property type="evidence" value="ECO:0007669"/>
    <property type="project" value="TreeGrafter"/>
</dbReference>
<feature type="region of interest" description="Disordered" evidence="7">
    <location>
        <begin position="164"/>
        <end position="406"/>
    </location>
</feature>
<dbReference type="GO" id="GO:0005829">
    <property type="term" value="C:cytosol"/>
    <property type="evidence" value="ECO:0007669"/>
    <property type="project" value="TreeGrafter"/>
</dbReference>
<dbReference type="Gene3D" id="2.30.29.30">
    <property type="entry name" value="Pleckstrin-homology domain (PH domain)/Phosphotyrosine-binding domain (PTB)"/>
    <property type="match status" value="1"/>
</dbReference>
<comment type="caution">
    <text evidence="9">The sequence shown here is derived from an EMBL/GenBank/DDBJ whole genome shotgun (WGS) entry which is preliminary data.</text>
</comment>
<keyword evidence="2" id="KW-0813">Transport</keyword>
<feature type="region of interest" description="Disordered" evidence="7">
    <location>
        <begin position="565"/>
        <end position="613"/>
    </location>
</feature>
<dbReference type="PANTHER" id="PTHR10972">
    <property type="entry name" value="OXYSTEROL-BINDING PROTEIN-RELATED"/>
    <property type="match status" value="1"/>
</dbReference>
<feature type="compositionally biased region" description="Polar residues" evidence="7">
    <location>
        <begin position="263"/>
        <end position="285"/>
    </location>
</feature>
<evidence type="ECO:0000256" key="1">
    <source>
        <dbReference type="ARBA" id="ARBA00008842"/>
    </source>
</evidence>
<feature type="compositionally biased region" description="Polar residues" evidence="7">
    <location>
        <begin position="176"/>
        <end position="198"/>
    </location>
</feature>
<dbReference type="EMBL" id="JAUCMX010000029">
    <property type="protein sequence ID" value="KAK3507675.1"/>
    <property type="molecule type" value="Genomic_DNA"/>
</dbReference>
<accession>A0AAE0UIT5</accession>
<feature type="compositionally biased region" description="Low complexity" evidence="7">
    <location>
        <begin position="523"/>
        <end position="540"/>
    </location>
</feature>
<feature type="compositionally biased region" description="Polar residues" evidence="7">
    <location>
        <begin position="234"/>
        <end position="256"/>
    </location>
</feature>
<keyword evidence="4" id="KW-0445">Lipid transport</keyword>
<feature type="coiled-coil region" evidence="6">
    <location>
        <begin position="480"/>
        <end position="514"/>
    </location>
</feature>
<feature type="compositionally biased region" description="Polar residues" evidence="7">
    <location>
        <begin position="586"/>
        <end position="606"/>
    </location>
</feature>
<feature type="compositionally biased region" description="Basic and acidic residues" evidence="7">
    <location>
        <begin position="164"/>
        <end position="175"/>
    </location>
</feature>
<dbReference type="InterPro" id="IPR037239">
    <property type="entry name" value="OSBP_sf"/>
</dbReference>
<evidence type="ECO:0000256" key="6">
    <source>
        <dbReference type="SAM" id="Coils"/>
    </source>
</evidence>
<comment type="similarity">
    <text evidence="1">Belongs to the OSBP family.</text>
</comment>
<dbReference type="GO" id="GO:0005886">
    <property type="term" value="C:plasma membrane"/>
    <property type="evidence" value="ECO:0007669"/>
    <property type="project" value="TreeGrafter"/>
</dbReference>